<feature type="transmembrane region" description="Helical" evidence="1">
    <location>
        <begin position="214"/>
        <end position="232"/>
    </location>
</feature>
<comment type="caution">
    <text evidence="2">The sequence shown here is derived from an EMBL/GenBank/DDBJ whole genome shotgun (WGS) entry which is preliminary data.</text>
</comment>
<feature type="transmembrane region" description="Helical" evidence="1">
    <location>
        <begin position="169"/>
        <end position="202"/>
    </location>
</feature>
<protein>
    <recommendedName>
        <fullName evidence="4">DUF368 domain-containing protein</fullName>
    </recommendedName>
</protein>
<evidence type="ECO:0000256" key="1">
    <source>
        <dbReference type="SAM" id="Phobius"/>
    </source>
</evidence>
<dbReference type="InterPro" id="IPR007163">
    <property type="entry name" value="VCA0040-like"/>
</dbReference>
<feature type="transmembrane region" description="Helical" evidence="1">
    <location>
        <begin position="244"/>
        <end position="264"/>
    </location>
</feature>
<dbReference type="Proteomes" id="UP000195897">
    <property type="component" value="Unassembled WGS sequence"/>
</dbReference>
<evidence type="ECO:0000313" key="3">
    <source>
        <dbReference type="Proteomes" id="UP000195897"/>
    </source>
</evidence>
<organism evidence="2 3">
    <name type="scientific">Butyricicoccus pullicaecorum</name>
    <dbReference type="NCBI Taxonomy" id="501571"/>
    <lineage>
        <taxon>Bacteria</taxon>
        <taxon>Bacillati</taxon>
        <taxon>Bacillota</taxon>
        <taxon>Clostridia</taxon>
        <taxon>Eubacteriales</taxon>
        <taxon>Butyricicoccaceae</taxon>
        <taxon>Butyricicoccus</taxon>
    </lineage>
</organism>
<keyword evidence="1" id="KW-0472">Membrane</keyword>
<dbReference type="PANTHER" id="PTHR37308">
    <property type="entry name" value="INTEGRAL MEMBRANE PROTEIN"/>
    <property type="match status" value="1"/>
</dbReference>
<evidence type="ECO:0000313" key="2">
    <source>
        <dbReference type="EMBL" id="OUP49901.1"/>
    </source>
</evidence>
<evidence type="ECO:0008006" key="4">
    <source>
        <dbReference type="Google" id="ProtNLM"/>
    </source>
</evidence>
<feature type="transmembrane region" description="Helical" evidence="1">
    <location>
        <begin position="54"/>
        <end position="71"/>
    </location>
</feature>
<feature type="transmembrane region" description="Helical" evidence="1">
    <location>
        <begin position="138"/>
        <end position="157"/>
    </location>
</feature>
<proteinExistence type="predicted"/>
<feature type="transmembrane region" description="Helical" evidence="1">
    <location>
        <begin position="109"/>
        <end position="126"/>
    </location>
</feature>
<sequence>MSLDRLKIWNILRRISNEPRRITRHWKNYFSIAVKGCIVGGTMLVPGVSGGSMAMILGIYSSLISAVSSFRQKKSRNFCFLFVFCIGAMVGMALLSNPISYLITTYPKPTMYFFIGAVIGGIPMIIRESKIHAFSWRVPAYISLGVLIVVGISVFPFRSENIGQLTGLSGFLSLFAAGAIAAIALLLPGVSVSYFLLLLGLYDETITAIQTFQLSFLIPMLLGGIFGIILTAKLLEKAMMRYPRFTYLVILGFILGSVASIFPGIPAWRELIVCIAAGLGGFFIIYLLSHNGVITKEEK</sequence>
<feature type="transmembrane region" description="Helical" evidence="1">
    <location>
        <begin position="271"/>
        <end position="289"/>
    </location>
</feature>
<gene>
    <name evidence="2" type="ORF">B5F17_14190</name>
</gene>
<name>A0A1Y4L552_9FIRM</name>
<dbReference type="PANTHER" id="PTHR37308:SF1">
    <property type="entry name" value="POLYPRENYL-PHOSPHATE TRANSPORTER"/>
    <property type="match status" value="1"/>
</dbReference>
<dbReference type="AlphaFoldDB" id="A0A1Y4L552"/>
<accession>A0A1Y4L552</accession>
<keyword evidence="1" id="KW-0812">Transmembrane</keyword>
<keyword evidence="1" id="KW-1133">Transmembrane helix</keyword>
<feature type="transmembrane region" description="Helical" evidence="1">
    <location>
        <begin position="78"/>
        <end position="103"/>
    </location>
</feature>
<dbReference type="Pfam" id="PF04018">
    <property type="entry name" value="VCA0040-like"/>
    <property type="match status" value="1"/>
</dbReference>
<feature type="transmembrane region" description="Helical" evidence="1">
    <location>
        <begin position="29"/>
        <end position="48"/>
    </location>
</feature>
<dbReference type="EMBL" id="NFKK01000034">
    <property type="protein sequence ID" value="OUP49901.1"/>
    <property type="molecule type" value="Genomic_DNA"/>
</dbReference>
<reference evidence="3" key="1">
    <citation type="submission" date="2017-04" db="EMBL/GenBank/DDBJ databases">
        <title>Function of individual gut microbiota members based on whole genome sequencing of pure cultures obtained from chicken caecum.</title>
        <authorList>
            <person name="Medvecky M."/>
            <person name="Cejkova D."/>
            <person name="Polansky O."/>
            <person name="Karasova D."/>
            <person name="Kubasova T."/>
            <person name="Cizek A."/>
            <person name="Rychlik I."/>
        </authorList>
    </citation>
    <scope>NUCLEOTIDE SEQUENCE [LARGE SCALE GENOMIC DNA]</scope>
    <source>
        <strain evidence="3">An180</strain>
    </source>
</reference>